<dbReference type="EMBL" id="BAAAQG010000006">
    <property type="protein sequence ID" value="GAA1702992.1"/>
    <property type="molecule type" value="Genomic_DNA"/>
</dbReference>
<dbReference type="InterPro" id="IPR050109">
    <property type="entry name" value="HTH-type_TetR-like_transc_reg"/>
</dbReference>
<dbReference type="Pfam" id="PF13305">
    <property type="entry name" value="TetR_C_33"/>
    <property type="match status" value="1"/>
</dbReference>
<keyword evidence="1" id="KW-0805">Transcription regulation</keyword>
<dbReference type="InterPro" id="IPR009057">
    <property type="entry name" value="Homeodomain-like_sf"/>
</dbReference>
<dbReference type="PANTHER" id="PTHR30055:SF234">
    <property type="entry name" value="HTH-TYPE TRANSCRIPTIONAL REGULATOR BETI"/>
    <property type="match status" value="1"/>
</dbReference>
<keyword evidence="7" id="KW-1185">Reference proteome</keyword>
<dbReference type="PANTHER" id="PTHR30055">
    <property type="entry name" value="HTH-TYPE TRANSCRIPTIONAL REGULATOR RUTR"/>
    <property type="match status" value="1"/>
</dbReference>
<dbReference type="Proteomes" id="UP001500383">
    <property type="component" value="Unassembled WGS sequence"/>
</dbReference>
<proteinExistence type="predicted"/>
<dbReference type="InterPro" id="IPR001647">
    <property type="entry name" value="HTH_TetR"/>
</dbReference>
<evidence type="ECO:0000256" key="2">
    <source>
        <dbReference type="ARBA" id="ARBA00023125"/>
    </source>
</evidence>
<accession>A0ABN2IDH6</accession>
<dbReference type="PROSITE" id="PS50977">
    <property type="entry name" value="HTH_TETR_2"/>
    <property type="match status" value="1"/>
</dbReference>
<comment type="caution">
    <text evidence="6">The sequence shown here is derived from an EMBL/GenBank/DDBJ whole genome shotgun (WGS) entry which is preliminary data.</text>
</comment>
<name>A0ABN2IDH6_9ACTN</name>
<feature type="domain" description="HTH tetR-type" evidence="5">
    <location>
        <begin position="27"/>
        <end position="87"/>
    </location>
</feature>
<keyword evidence="2 4" id="KW-0238">DNA-binding</keyword>
<protein>
    <recommendedName>
        <fullName evidence="5">HTH tetR-type domain-containing protein</fullName>
    </recommendedName>
</protein>
<evidence type="ECO:0000313" key="7">
    <source>
        <dbReference type="Proteomes" id="UP001500383"/>
    </source>
</evidence>
<dbReference type="SUPFAM" id="SSF46689">
    <property type="entry name" value="Homeodomain-like"/>
    <property type="match status" value="1"/>
</dbReference>
<dbReference type="Gene3D" id="1.10.357.10">
    <property type="entry name" value="Tetracycline Repressor, domain 2"/>
    <property type="match status" value="1"/>
</dbReference>
<reference evidence="6 7" key="1">
    <citation type="journal article" date="2019" name="Int. J. Syst. Evol. Microbiol.">
        <title>The Global Catalogue of Microorganisms (GCM) 10K type strain sequencing project: providing services to taxonomists for standard genome sequencing and annotation.</title>
        <authorList>
            <consortium name="The Broad Institute Genomics Platform"/>
            <consortium name="The Broad Institute Genome Sequencing Center for Infectious Disease"/>
            <person name="Wu L."/>
            <person name="Ma J."/>
        </authorList>
    </citation>
    <scope>NUCLEOTIDE SEQUENCE [LARGE SCALE GENOMIC DNA]</scope>
    <source>
        <strain evidence="6 7">JCM 16002</strain>
    </source>
</reference>
<dbReference type="InterPro" id="IPR025996">
    <property type="entry name" value="MT1864/Rv1816-like_C"/>
</dbReference>
<evidence type="ECO:0000256" key="1">
    <source>
        <dbReference type="ARBA" id="ARBA00023015"/>
    </source>
</evidence>
<keyword evidence="3" id="KW-0804">Transcription</keyword>
<gene>
    <name evidence="6" type="ORF">GCM10009831_10260</name>
</gene>
<evidence type="ECO:0000256" key="3">
    <source>
        <dbReference type="ARBA" id="ARBA00023163"/>
    </source>
</evidence>
<evidence type="ECO:0000259" key="5">
    <source>
        <dbReference type="PROSITE" id="PS50977"/>
    </source>
</evidence>
<sequence length="240" mass="25586">MAEGRQMIEATAPTADDTVKKKSYHHGDLRNAIIHEATTRARSSGEKAIVLREIAPVIGVSATAAYRHFTNRQQLVEEVSARGFAAMGERVALPGVTGAESAPGLAAYLDLRNAGIAIVAFTVAEPAWARMMVETLGESSTVAFAASDVAEIMQQIVDRGITAGIFRPGTRIRDQRVLWAGIDGLCSHAMFGLKPMGTPEADHATARTLDLCMTDMLTAEGLRIRDEATLPDGIATDLPS</sequence>
<evidence type="ECO:0000256" key="4">
    <source>
        <dbReference type="PROSITE-ProRule" id="PRU00335"/>
    </source>
</evidence>
<feature type="DNA-binding region" description="H-T-H motif" evidence="4">
    <location>
        <begin position="50"/>
        <end position="69"/>
    </location>
</feature>
<evidence type="ECO:0000313" key="6">
    <source>
        <dbReference type="EMBL" id="GAA1702992.1"/>
    </source>
</evidence>
<organism evidence="6 7">
    <name type="scientific">Dietzia cercidiphylli</name>
    <dbReference type="NCBI Taxonomy" id="498199"/>
    <lineage>
        <taxon>Bacteria</taxon>
        <taxon>Bacillati</taxon>
        <taxon>Actinomycetota</taxon>
        <taxon>Actinomycetes</taxon>
        <taxon>Mycobacteriales</taxon>
        <taxon>Dietziaceae</taxon>
        <taxon>Dietzia</taxon>
    </lineage>
</organism>